<dbReference type="EMBL" id="PPTA01000013">
    <property type="protein sequence ID" value="TFA99654.1"/>
    <property type="molecule type" value="Genomic_DNA"/>
</dbReference>
<evidence type="ECO:0000313" key="2">
    <source>
        <dbReference type="Proteomes" id="UP001642720"/>
    </source>
</evidence>
<dbReference type="GeneID" id="300580113"/>
<proteinExistence type="predicted"/>
<dbReference type="Proteomes" id="UP001642720">
    <property type="component" value="Unassembled WGS sequence"/>
</dbReference>
<organism evidence="1 2">
    <name type="scientific">Trichoderma ghanense</name>
    <dbReference type="NCBI Taxonomy" id="65468"/>
    <lineage>
        <taxon>Eukaryota</taxon>
        <taxon>Fungi</taxon>
        <taxon>Dikarya</taxon>
        <taxon>Ascomycota</taxon>
        <taxon>Pezizomycotina</taxon>
        <taxon>Sordariomycetes</taxon>
        <taxon>Hypocreomycetidae</taxon>
        <taxon>Hypocreales</taxon>
        <taxon>Hypocreaceae</taxon>
        <taxon>Trichoderma</taxon>
    </lineage>
</organism>
<reference evidence="1 2" key="1">
    <citation type="submission" date="2018-01" db="EMBL/GenBank/DDBJ databases">
        <title>Genome characterization of the sugarcane-associated fungus Trichoderma ghanense CCMA-1212 and their application in lignocelulose bioconversion.</title>
        <authorList>
            <person name="Steindorff A.S."/>
            <person name="Mendes T.D."/>
            <person name="Vilela E.S.D."/>
            <person name="Rodrigues D.S."/>
            <person name="Formighieri E.F."/>
            <person name="Melo I.S."/>
            <person name="Favaro L.C.L."/>
        </authorList>
    </citation>
    <scope>NUCLEOTIDE SEQUENCE [LARGE SCALE GENOMIC DNA]</scope>
    <source>
        <strain evidence="1 2">CCMA-1212</strain>
    </source>
</reference>
<sequence>MSNNIVWRDCRKSATWAKFVFVAVPYPDKVKVLCHQMQPLFGSVDIANLTSDYRSHHLTTDCRPPVPMSMLR</sequence>
<evidence type="ECO:0000313" key="1">
    <source>
        <dbReference type="EMBL" id="TFA99654.1"/>
    </source>
</evidence>
<name>A0ABY2GWM6_9HYPO</name>
<accession>A0ABY2GWM6</accession>
<dbReference type="RefSeq" id="XP_073555856.1">
    <property type="nucleotide sequence ID" value="XM_073705663.1"/>
</dbReference>
<keyword evidence="2" id="KW-1185">Reference proteome</keyword>
<comment type="caution">
    <text evidence="1">The sequence shown here is derived from an EMBL/GenBank/DDBJ whole genome shotgun (WGS) entry which is preliminary data.</text>
</comment>
<gene>
    <name evidence="1" type="ORF">CCMA1212_008535</name>
</gene>
<protein>
    <submittedName>
        <fullName evidence="1">Uncharacterized protein</fullName>
    </submittedName>
</protein>